<gene>
    <name evidence="1" type="ORF">GLYMA_12G085300</name>
</gene>
<sequence length="52" mass="5981">MFHPLVKGYWDDGAPNAIIHESSSLPTNRYGIFFFFQKPSFMHKLSFVAVGF</sequence>
<reference evidence="2" key="2">
    <citation type="submission" date="2018-02" db="UniProtKB">
        <authorList>
            <consortium name="EnsemblPlants"/>
        </authorList>
    </citation>
    <scope>IDENTIFICATION</scope>
    <source>
        <strain evidence="2">Williams 82</strain>
    </source>
</reference>
<protein>
    <submittedName>
        <fullName evidence="1 2">Uncharacterized protein</fullName>
    </submittedName>
</protein>
<reference evidence="1 2" key="1">
    <citation type="journal article" date="2010" name="Nature">
        <title>Genome sequence of the palaeopolyploid soybean.</title>
        <authorList>
            <person name="Schmutz J."/>
            <person name="Cannon S.B."/>
            <person name="Schlueter J."/>
            <person name="Ma J."/>
            <person name="Mitros T."/>
            <person name="Nelson W."/>
            <person name="Hyten D.L."/>
            <person name="Song Q."/>
            <person name="Thelen J.J."/>
            <person name="Cheng J."/>
            <person name="Xu D."/>
            <person name="Hellsten U."/>
            <person name="May G.D."/>
            <person name="Yu Y."/>
            <person name="Sakurai T."/>
            <person name="Umezawa T."/>
            <person name="Bhattacharyya M.K."/>
            <person name="Sandhu D."/>
            <person name="Valliyodan B."/>
            <person name="Lindquist E."/>
            <person name="Peto M."/>
            <person name="Grant D."/>
            <person name="Shu S."/>
            <person name="Goodstein D."/>
            <person name="Barry K."/>
            <person name="Futrell-Griggs M."/>
            <person name="Abernathy B."/>
            <person name="Du J."/>
            <person name="Tian Z."/>
            <person name="Zhu L."/>
            <person name="Gill N."/>
            <person name="Joshi T."/>
            <person name="Libault M."/>
            <person name="Sethuraman A."/>
            <person name="Zhang X.-C."/>
            <person name="Shinozaki K."/>
            <person name="Nguyen H.T."/>
            <person name="Wing R.A."/>
            <person name="Cregan P."/>
            <person name="Specht J."/>
            <person name="Grimwood J."/>
            <person name="Rokhsar D."/>
            <person name="Stacey G."/>
            <person name="Shoemaker R.C."/>
            <person name="Jackson S.A."/>
        </authorList>
    </citation>
    <scope>NUCLEOTIDE SEQUENCE [LARGE SCALE GENOMIC DNA]</scope>
    <source>
        <strain evidence="2">cv. Williams 82</strain>
        <tissue evidence="1">Callus</tissue>
    </source>
</reference>
<keyword evidence="3" id="KW-1185">Reference proteome</keyword>
<evidence type="ECO:0000313" key="2">
    <source>
        <dbReference type="EnsemblPlants" id="KRH25166"/>
    </source>
</evidence>
<name>K7LTR6_SOYBN</name>
<accession>K7LTR6</accession>
<dbReference type="Proteomes" id="UP000008827">
    <property type="component" value="Chromosome 12"/>
</dbReference>
<dbReference type="EMBL" id="CM000845">
    <property type="protein sequence ID" value="KRH25166.1"/>
    <property type="molecule type" value="Genomic_DNA"/>
</dbReference>
<dbReference type="HOGENOM" id="CLU_3091149_0_0_1"/>
<dbReference type="AlphaFoldDB" id="K7LTR6"/>
<reference evidence="1" key="3">
    <citation type="submission" date="2018-07" db="EMBL/GenBank/DDBJ databases">
        <title>WGS assembly of Glycine max.</title>
        <authorList>
            <person name="Schmutz J."/>
            <person name="Cannon S."/>
            <person name="Schlueter J."/>
            <person name="Ma J."/>
            <person name="Mitros T."/>
            <person name="Nelson W."/>
            <person name="Hyten D."/>
            <person name="Song Q."/>
            <person name="Thelen J."/>
            <person name="Cheng J."/>
            <person name="Xu D."/>
            <person name="Hellsten U."/>
            <person name="May G."/>
            <person name="Yu Y."/>
            <person name="Sakurai T."/>
            <person name="Umezawa T."/>
            <person name="Bhattacharyya M."/>
            <person name="Sandhu D."/>
            <person name="Valliyodan B."/>
            <person name="Lindquist E."/>
            <person name="Peto M."/>
            <person name="Grant D."/>
            <person name="Shu S."/>
            <person name="Goodstein D."/>
            <person name="Barry K."/>
            <person name="Futrell-Griggs M."/>
            <person name="Abernathy B."/>
            <person name="Du J."/>
            <person name="Tian Z."/>
            <person name="Zhu L."/>
            <person name="Gill N."/>
            <person name="Joshi T."/>
            <person name="Libault M."/>
            <person name="Sethuraman A."/>
            <person name="Zhang X."/>
            <person name="Shinozaki K."/>
            <person name="Nguyen H."/>
            <person name="Wing R."/>
            <person name="Cregan P."/>
            <person name="Specht J."/>
            <person name="Grimwood J."/>
            <person name="Rokhsar D."/>
            <person name="Stacey G."/>
            <person name="Shoemaker R."/>
            <person name="Jackson S."/>
        </authorList>
    </citation>
    <scope>NUCLEOTIDE SEQUENCE</scope>
    <source>
        <tissue evidence="1">Callus</tissue>
    </source>
</reference>
<dbReference type="EnsemblPlants" id="KRH25166">
    <property type="protein sequence ID" value="KRH25166"/>
    <property type="gene ID" value="GLYMA_12G085300"/>
</dbReference>
<dbReference type="InParanoid" id="K7LTR6"/>
<dbReference type="PaxDb" id="3847-GLYMA12G09030.1"/>
<proteinExistence type="predicted"/>
<organism evidence="2">
    <name type="scientific">Glycine max</name>
    <name type="common">Soybean</name>
    <name type="synonym">Glycine hispida</name>
    <dbReference type="NCBI Taxonomy" id="3847"/>
    <lineage>
        <taxon>Eukaryota</taxon>
        <taxon>Viridiplantae</taxon>
        <taxon>Streptophyta</taxon>
        <taxon>Embryophyta</taxon>
        <taxon>Tracheophyta</taxon>
        <taxon>Spermatophyta</taxon>
        <taxon>Magnoliopsida</taxon>
        <taxon>eudicotyledons</taxon>
        <taxon>Gunneridae</taxon>
        <taxon>Pentapetalae</taxon>
        <taxon>rosids</taxon>
        <taxon>fabids</taxon>
        <taxon>Fabales</taxon>
        <taxon>Fabaceae</taxon>
        <taxon>Papilionoideae</taxon>
        <taxon>50 kb inversion clade</taxon>
        <taxon>NPAAA clade</taxon>
        <taxon>indigoferoid/millettioid clade</taxon>
        <taxon>Phaseoleae</taxon>
        <taxon>Glycine</taxon>
        <taxon>Glycine subgen. Soja</taxon>
    </lineage>
</organism>
<evidence type="ECO:0000313" key="3">
    <source>
        <dbReference type="Proteomes" id="UP000008827"/>
    </source>
</evidence>
<evidence type="ECO:0000313" key="1">
    <source>
        <dbReference type="EMBL" id="KRH25166.1"/>
    </source>
</evidence>
<dbReference type="Gramene" id="KRH25166">
    <property type="protein sequence ID" value="KRH25166"/>
    <property type="gene ID" value="GLYMA_12G085300"/>
</dbReference>